<feature type="domain" description="Rhodanese" evidence="3">
    <location>
        <begin position="19"/>
        <end position="134"/>
    </location>
</feature>
<accession>T1AQT7</accession>
<keyword evidence="1" id="KW-0808">Transferase</keyword>
<organism evidence="4">
    <name type="scientific">mine drainage metagenome</name>
    <dbReference type="NCBI Taxonomy" id="410659"/>
    <lineage>
        <taxon>unclassified sequences</taxon>
        <taxon>metagenomes</taxon>
        <taxon>ecological metagenomes</taxon>
    </lineage>
</organism>
<sequence length="134" mass="14310">MEQMPTPTVAPRWLLQHLDDPDLRLLDVRWSLSKGAEEDGYRCGHIPHATFCDLDAELAAPSGPGGRHPLPDPAAFSAAMRAKGVSHSSRIVVYDQVTGSAARAWWLLRASGHRAVSVLDGGVGGYLQSGGELA</sequence>
<dbReference type="CDD" id="cd01448">
    <property type="entry name" value="TST_Repeat_1"/>
    <property type="match status" value="1"/>
</dbReference>
<evidence type="ECO:0000256" key="1">
    <source>
        <dbReference type="ARBA" id="ARBA00022679"/>
    </source>
</evidence>
<feature type="non-terminal residue" evidence="4">
    <location>
        <position position="134"/>
    </location>
</feature>
<dbReference type="SMART" id="SM00450">
    <property type="entry name" value="RHOD"/>
    <property type="match status" value="1"/>
</dbReference>
<keyword evidence="2" id="KW-0677">Repeat</keyword>
<dbReference type="EMBL" id="AUZY01005228">
    <property type="protein sequence ID" value="EQD59712.1"/>
    <property type="molecule type" value="Genomic_DNA"/>
</dbReference>
<evidence type="ECO:0000259" key="3">
    <source>
        <dbReference type="PROSITE" id="PS50206"/>
    </source>
</evidence>
<dbReference type="Pfam" id="PF00581">
    <property type="entry name" value="Rhodanese"/>
    <property type="match status" value="1"/>
</dbReference>
<dbReference type="PROSITE" id="PS50206">
    <property type="entry name" value="RHODANESE_3"/>
    <property type="match status" value="1"/>
</dbReference>
<comment type="caution">
    <text evidence="4">The sequence shown here is derived from an EMBL/GenBank/DDBJ whole genome shotgun (WGS) entry which is preliminary data.</text>
</comment>
<dbReference type="Gene3D" id="3.40.250.10">
    <property type="entry name" value="Rhodanese-like domain"/>
    <property type="match status" value="1"/>
</dbReference>
<gene>
    <name evidence="4" type="ORF">B1B_08079</name>
</gene>
<dbReference type="InterPro" id="IPR045078">
    <property type="entry name" value="TST/MPST-like"/>
</dbReference>
<dbReference type="SUPFAM" id="SSF52821">
    <property type="entry name" value="Rhodanese/Cell cycle control phosphatase"/>
    <property type="match status" value="1"/>
</dbReference>
<dbReference type="PANTHER" id="PTHR11364:SF27">
    <property type="entry name" value="SULFURTRANSFERASE"/>
    <property type="match status" value="1"/>
</dbReference>
<evidence type="ECO:0000256" key="2">
    <source>
        <dbReference type="ARBA" id="ARBA00022737"/>
    </source>
</evidence>
<dbReference type="AlphaFoldDB" id="T1AQT7"/>
<dbReference type="InterPro" id="IPR001763">
    <property type="entry name" value="Rhodanese-like_dom"/>
</dbReference>
<dbReference type="PANTHER" id="PTHR11364">
    <property type="entry name" value="THIOSULFATE SULFERTANSFERASE"/>
    <property type="match status" value="1"/>
</dbReference>
<evidence type="ECO:0000313" key="4">
    <source>
        <dbReference type="EMBL" id="EQD59712.1"/>
    </source>
</evidence>
<dbReference type="GO" id="GO:0004792">
    <property type="term" value="F:thiosulfate-cyanide sulfurtransferase activity"/>
    <property type="evidence" value="ECO:0007669"/>
    <property type="project" value="TreeGrafter"/>
</dbReference>
<reference evidence="4" key="2">
    <citation type="journal article" date="2014" name="ISME J.">
        <title>Microbial stratification in low pH oxic and suboxic macroscopic growths along an acid mine drainage.</title>
        <authorList>
            <person name="Mendez-Garcia C."/>
            <person name="Mesa V."/>
            <person name="Sprenger R.R."/>
            <person name="Richter M."/>
            <person name="Diez M.S."/>
            <person name="Solano J."/>
            <person name="Bargiela R."/>
            <person name="Golyshina O.V."/>
            <person name="Manteca A."/>
            <person name="Ramos J.L."/>
            <person name="Gallego J.R."/>
            <person name="Llorente I."/>
            <person name="Martins Dos Santos V.A."/>
            <person name="Jensen O.N."/>
            <person name="Pelaez A.I."/>
            <person name="Sanchez J."/>
            <person name="Ferrer M."/>
        </authorList>
    </citation>
    <scope>NUCLEOTIDE SEQUENCE</scope>
</reference>
<reference evidence="4" key="1">
    <citation type="submission" date="2013-08" db="EMBL/GenBank/DDBJ databases">
        <authorList>
            <person name="Mendez C."/>
            <person name="Richter M."/>
            <person name="Ferrer M."/>
            <person name="Sanchez J."/>
        </authorList>
    </citation>
    <scope>NUCLEOTIDE SEQUENCE</scope>
</reference>
<dbReference type="InterPro" id="IPR036873">
    <property type="entry name" value="Rhodanese-like_dom_sf"/>
</dbReference>
<name>T1AQT7_9ZZZZ</name>
<proteinExistence type="predicted"/>
<protein>
    <submittedName>
        <fullName evidence="4">Rhodanese domain-containing protein</fullName>
    </submittedName>
</protein>